<comment type="caution">
    <text evidence="2">The sequence shown here is derived from an EMBL/GenBank/DDBJ whole genome shotgun (WGS) entry which is preliminary data.</text>
</comment>
<evidence type="ECO:0000313" key="2">
    <source>
        <dbReference type="EMBL" id="KAJ7301828.1"/>
    </source>
</evidence>
<dbReference type="GO" id="GO:0003677">
    <property type="term" value="F:DNA binding"/>
    <property type="evidence" value="ECO:0007669"/>
    <property type="project" value="TreeGrafter"/>
</dbReference>
<dbReference type="PANTHER" id="PTHR28027:SF1">
    <property type="entry name" value="CAMP INDEPENDENT REGULATORY PROTEIN (AFU_ORTHOLOGUE AFUA_3G09640)"/>
    <property type="match status" value="1"/>
</dbReference>
<organism evidence="2 3">
    <name type="scientific">Mycena albidolilacea</name>
    <dbReference type="NCBI Taxonomy" id="1033008"/>
    <lineage>
        <taxon>Eukaryota</taxon>
        <taxon>Fungi</taxon>
        <taxon>Dikarya</taxon>
        <taxon>Basidiomycota</taxon>
        <taxon>Agaricomycotina</taxon>
        <taxon>Agaricomycetes</taxon>
        <taxon>Agaricomycetidae</taxon>
        <taxon>Agaricales</taxon>
        <taxon>Marasmiineae</taxon>
        <taxon>Mycenaceae</taxon>
        <taxon>Mycena</taxon>
    </lineage>
</organism>
<dbReference type="InterPro" id="IPR018608">
    <property type="entry name" value="Gti1/Pac2"/>
</dbReference>
<dbReference type="Pfam" id="PF09729">
    <property type="entry name" value="Gti1_Pac2"/>
    <property type="match status" value="1"/>
</dbReference>
<name>A0AAD7E8E8_9AGAR</name>
<dbReference type="AlphaFoldDB" id="A0AAD7E8E8"/>
<dbReference type="Proteomes" id="UP001218218">
    <property type="component" value="Unassembled WGS sequence"/>
</dbReference>
<protein>
    <submittedName>
        <fullName evidence="2">Gti1/Pac2 family-domain-containing protein</fullName>
    </submittedName>
</protein>
<proteinExistence type="predicted"/>
<keyword evidence="3" id="KW-1185">Reference proteome</keyword>
<reference evidence="2" key="1">
    <citation type="submission" date="2023-03" db="EMBL/GenBank/DDBJ databases">
        <title>Massive genome expansion in bonnet fungi (Mycena s.s.) driven by repeated elements and novel gene families across ecological guilds.</title>
        <authorList>
            <consortium name="Lawrence Berkeley National Laboratory"/>
            <person name="Harder C.B."/>
            <person name="Miyauchi S."/>
            <person name="Viragh M."/>
            <person name="Kuo A."/>
            <person name="Thoen E."/>
            <person name="Andreopoulos B."/>
            <person name="Lu D."/>
            <person name="Skrede I."/>
            <person name="Drula E."/>
            <person name="Henrissat B."/>
            <person name="Morin E."/>
            <person name="Kohler A."/>
            <person name="Barry K."/>
            <person name="LaButti K."/>
            <person name="Morin E."/>
            <person name="Salamov A."/>
            <person name="Lipzen A."/>
            <person name="Mereny Z."/>
            <person name="Hegedus B."/>
            <person name="Baldrian P."/>
            <person name="Stursova M."/>
            <person name="Weitz H."/>
            <person name="Taylor A."/>
            <person name="Grigoriev I.V."/>
            <person name="Nagy L.G."/>
            <person name="Martin F."/>
            <person name="Kauserud H."/>
        </authorList>
    </citation>
    <scope>NUCLEOTIDE SEQUENCE</scope>
    <source>
        <strain evidence="2">CBHHK002</strain>
    </source>
</reference>
<accession>A0AAD7E8E8</accession>
<evidence type="ECO:0000313" key="3">
    <source>
        <dbReference type="Proteomes" id="UP001218218"/>
    </source>
</evidence>
<gene>
    <name evidence="2" type="ORF">DFH08DRAFT_906390</name>
</gene>
<feature type="region of interest" description="Disordered" evidence="1">
    <location>
        <begin position="98"/>
        <end position="137"/>
    </location>
</feature>
<dbReference type="EMBL" id="JARIHO010000126">
    <property type="protein sequence ID" value="KAJ7301828.1"/>
    <property type="molecule type" value="Genomic_DNA"/>
</dbReference>
<sequence length="310" mass="35126">MPHTESVPFTTHPALHIRDVTDAHRVFEAVRLDVLPLIKRRLAAHERTQLRSGNVFVWEESEYEDGLVRWTEGRRWSQSKMRGDCLFYEEKIETTEAEKRAKTVRRAMRGSSSESSEPIPGPPKRKDRPAKVDGLTKQTYSVTVRMPGATRTKKWHLVAYFSPCDASVLPVVEDYGYLKNIRVPHGIFSGNSHRPDRGTLGWFPQPVQVPDCGNSSSSPEPLSPVPRTSDLEICPNFLRPSRTRESSHDIVLPPISPTVSPTTLPPLASLGCFSAHKYPSTPGLSKVRPYHYTSTYPDDRRMLERFRVVI</sequence>
<dbReference type="PANTHER" id="PTHR28027">
    <property type="entry name" value="TRANSCRIPTIONAL REGULATOR MIT1"/>
    <property type="match status" value="1"/>
</dbReference>
<evidence type="ECO:0000256" key="1">
    <source>
        <dbReference type="SAM" id="MobiDB-lite"/>
    </source>
</evidence>